<dbReference type="PROSITE" id="PS50878">
    <property type="entry name" value="RT_POL"/>
    <property type="match status" value="1"/>
</dbReference>
<gene>
    <name evidence="3" type="ORF">ISN45_Aa05g001300</name>
</gene>
<keyword evidence="4" id="KW-1185">Reference proteome</keyword>
<evidence type="ECO:0000313" key="3">
    <source>
        <dbReference type="EMBL" id="KAG7558478.1"/>
    </source>
</evidence>
<comment type="caution">
    <text evidence="3">The sequence shown here is derived from an EMBL/GenBank/DDBJ whole genome shotgun (WGS) entry which is preliminary data.</text>
</comment>
<dbReference type="Pfam" id="PF03372">
    <property type="entry name" value="Exo_endo_phos"/>
    <property type="match status" value="1"/>
</dbReference>
<dbReference type="Pfam" id="PF13456">
    <property type="entry name" value="RVT_3"/>
    <property type="match status" value="1"/>
</dbReference>
<feature type="region of interest" description="Disordered" evidence="1">
    <location>
        <begin position="1"/>
        <end position="20"/>
    </location>
</feature>
<dbReference type="CDD" id="cd06222">
    <property type="entry name" value="RNase_H_like"/>
    <property type="match status" value="1"/>
</dbReference>
<dbReference type="Pfam" id="PF00078">
    <property type="entry name" value="RVT_1"/>
    <property type="match status" value="1"/>
</dbReference>
<name>A0A8T1ZIB6_9BRAS</name>
<keyword evidence="3" id="KW-0378">Hydrolase</keyword>
<dbReference type="Pfam" id="PF13966">
    <property type="entry name" value="zf-RVT"/>
    <property type="match status" value="1"/>
</dbReference>
<dbReference type="InterPro" id="IPR026960">
    <property type="entry name" value="RVT-Znf"/>
</dbReference>
<dbReference type="CDD" id="cd01650">
    <property type="entry name" value="RT_nLTR_like"/>
    <property type="match status" value="1"/>
</dbReference>
<dbReference type="GO" id="GO:0004523">
    <property type="term" value="F:RNA-DNA hybrid ribonuclease activity"/>
    <property type="evidence" value="ECO:0007669"/>
    <property type="project" value="InterPro"/>
</dbReference>
<dbReference type="InterPro" id="IPR002156">
    <property type="entry name" value="RNaseH_domain"/>
</dbReference>
<dbReference type="InterPro" id="IPR025836">
    <property type="entry name" value="Zn_knuckle_CX2CX4HX4C"/>
</dbReference>
<dbReference type="PANTHER" id="PTHR46890">
    <property type="entry name" value="NON-LTR RETROLELEMENT REVERSE TRANSCRIPTASE-LIKE PROTEIN-RELATED"/>
    <property type="match status" value="1"/>
</dbReference>
<dbReference type="InterPro" id="IPR005135">
    <property type="entry name" value="Endo/exonuclease/phosphatase"/>
</dbReference>
<proteinExistence type="predicted"/>
<dbReference type="Pfam" id="PF14111">
    <property type="entry name" value="DUF4283"/>
    <property type="match status" value="1"/>
</dbReference>
<dbReference type="Proteomes" id="UP000694240">
    <property type="component" value="Chromosome 10"/>
</dbReference>
<dbReference type="PANTHER" id="PTHR46890:SF48">
    <property type="entry name" value="RNA-DIRECTED DNA POLYMERASE"/>
    <property type="match status" value="1"/>
</dbReference>
<dbReference type="GO" id="GO:0003676">
    <property type="term" value="F:nucleic acid binding"/>
    <property type="evidence" value="ECO:0007669"/>
    <property type="project" value="InterPro"/>
</dbReference>
<dbReference type="Pfam" id="PF14392">
    <property type="entry name" value="zf-CCHC_4"/>
    <property type="match status" value="1"/>
</dbReference>
<dbReference type="InterPro" id="IPR052343">
    <property type="entry name" value="Retrotransposon-Effector_Assoc"/>
</dbReference>
<feature type="compositionally biased region" description="Acidic residues" evidence="1">
    <location>
        <begin position="1"/>
        <end position="11"/>
    </location>
</feature>
<evidence type="ECO:0000256" key="1">
    <source>
        <dbReference type="SAM" id="MobiDB-lite"/>
    </source>
</evidence>
<keyword evidence="3" id="KW-0255">Endonuclease</keyword>
<evidence type="ECO:0000313" key="4">
    <source>
        <dbReference type="Proteomes" id="UP000694240"/>
    </source>
</evidence>
<dbReference type="InterPro" id="IPR025558">
    <property type="entry name" value="DUF4283"/>
</dbReference>
<sequence>MAMSLNEDDEPFNLPDIPQFSSKENNSLSLIGRILNPDCQKVSDVVLDMPRKWQIYERVRGVALSKERFQFIFKYEHDLEDILKKGVHTHNQWALAMDRWIEQPPADYLQYIPIWVQLRNIPVNHYTSESIKTLAGFAGKVIDIDFDPSKPQNKDFVRVRISFDVSKSLRRSKAVNLPSGEAITILYDYERIQKRCYCCQRLTHERDNCPLFLQQQQVLPGTESEKKSDAFPPSQSVYFQRDDPVITLPIPQIKSRVESLPTISSDIDKGKGIIIDFGIQSEQVDVTEKILKEHNVLSLPIHSAKALSGSPFTNFMNPEALNSSFLCGSLANTEGFPTIQTFFSEAGTSASSKKQIYVRKKKYKPRMKTKGTPTLSPVINTDLQKGLEKGLMVKRKSSEISEGLGRSHDLTISRLQEMRKEHFPELLFLMETMHDRNVLVDLQEWLGYDRIFTINPNGKSGGLALLWKNSVDIDFKFVDKNLLDFHVQFGSTGFFASCVYGDPMFISRPLVWERLMRIGITRKDSWCMLGDFNEILHNGEKLGGPKRSEASFVPFSDMLQTCGMNELPSSGNSFTWGGMRNKLWIQSKLDRCFGNKEWFRLFPASNQNFLDKRGSDHRPVLVKLLSSTEAYRGNFRFDKRFLNKPLVKEAVLTSWSNVYPANASSVSDKLRGCRKALSKWKKVNCLNSLDKITQLKVALEQEQSSNFPSTDQLNRLKNHLLQAYREEESFWSQRSHEKWLHEGDGNTKFFHASVQANRSRKRIEVLMDLNGISQHSEASKGEIATAFFKDLFKTSSPGNFDWLFHDFTSKVSPSMNATLIRPVSNEEIKNAVFSINPSSAPGSDGMTGLFFQKYWDIIGVQVSREVHNFFVSGSFPSEWNYTQLCLIPKVVHPVQMSEFRPISLCSVLYKIISKILASRLQPILPQIVSPTQSAFVSERLISDNISIAHEMVHALRTHPSISTEFMAIKTDMSKAFDRLEWSYLKGLLAAMGFHSKWIDWVMFCVSSVTYSVLINDHPYGMIVPQRGLRQGDPISPFLFVLCTEGLSHMLNRAERTGLIQGIQFSTSGPAIHHLLFADDSLFSCKASVAQAKVLQQILDAYGNITGQRINLSKSSITFGSKIEPQVQSSIKLLTGIHNEGGAGTYLGLPECFSGSKIQMLDYIFDRLKSRNHRMRVPLMKNIFVDLCLKVKDLIDFTNRDWNLARLEDLFYPRDVRLILVNKPVTSRDDFWSWMHNKSGEYSVKSGYWLANKINKVDLLREVEAKPSLNDLKIQAWSLHTSPKIKSFIWRALSGAIAVADRLASRGMSKDLRCQFCGIEKESINHVLFSCSIARQVWALSDFPCPNGGFDPNSEFTNFSYLFSVGSNLTIPVHIRRCFPWILWYLWKNRNGFFFEGQRIIMNDLVSKIQDETLEWFNAQIIETGYDSSRIFDRGKEIKSWSRPHSPWLKCNIGMSWSKKTHICGFSWVLRDNTGKVLMHSRRSVSEIASLSEAQFQSILWGIDSMISHKVKKVIFASEALEMINAINRPQEWPSFQYYASEIKQKLTPIEDWRFEKENSSSNKGAFLIAYSVLQDNRFQSYVAKGFPFWLKSIFDSESEISF</sequence>
<dbReference type="InterPro" id="IPR000477">
    <property type="entry name" value="RT_dom"/>
</dbReference>
<organism evidence="3 4">
    <name type="scientific">Arabidopsis thaliana x Arabidopsis arenosa</name>
    <dbReference type="NCBI Taxonomy" id="1240361"/>
    <lineage>
        <taxon>Eukaryota</taxon>
        <taxon>Viridiplantae</taxon>
        <taxon>Streptophyta</taxon>
        <taxon>Embryophyta</taxon>
        <taxon>Tracheophyta</taxon>
        <taxon>Spermatophyta</taxon>
        <taxon>Magnoliopsida</taxon>
        <taxon>eudicotyledons</taxon>
        <taxon>Gunneridae</taxon>
        <taxon>Pentapetalae</taxon>
        <taxon>rosids</taxon>
        <taxon>malvids</taxon>
        <taxon>Brassicales</taxon>
        <taxon>Brassicaceae</taxon>
        <taxon>Camelineae</taxon>
        <taxon>Arabidopsis</taxon>
    </lineage>
</organism>
<reference evidence="3 4" key="1">
    <citation type="submission" date="2020-12" db="EMBL/GenBank/DDBJ databases">
        <title>Concerted genomic and epigenomic changes stabilize Arabidopsis allopolyploids.</title>
        <authorList>
            <person name="Chen Z."/>
        </authorList>
    </citation>
    <scope>NUCLEOTIDE SEQUENCE [LARGE SCALE GENOMIC DNA]</scope>
    <source>
        <strain evidence="3">Allo738</strain>
        <tissue evidence="3">Leaf</tissue>
    </source>
</reference>
<keyword evidence="3" id="KW-0540">Nuclease</keyword>
<evidence type="ECO:0000259" key="2">
    <source>
        <dbReference type="PROSITE" id="PS50878"/>
    </source>
</evidence>
<accession>A0A8T1ZIB6</accession>
<protein>
    <submittedName>
        <fullName evidence="3">Endonuclease/exonuclease/phosphatase superfamily</fullName>
    </submittedName>
</protein>
<dbReference type="InterPro" id="IPR044730">
    <property type="entry name" value="RNase_H-like_dom_plant"/>
</dbReference>
<dbReference type="EMBL" id="JAEFBK010000010">
    <property type="protein sequence ID" value="KAG7558478.1"/>
    <property type="molecule type" value="Genomic_DNA"/>
</dbReference>
<feature type="domain" description="Reverse transcriptase" evidence="2">
    <location>
        <begin position="868"/>
        <end position="1150"/>
    </location>
</feature>